<dbReference type="STRING" id="29343.CCDG5_1086"/>
<keyword evidence="5 9" id="KW-0220">Diaminopimelate biosynthesis</keyword>
<dbReference type="Gene3D" id="3.30.360.10">
    <property type="entry name" value="Dihydrodipicolinate Reductase, domain 2"/>
    <property type="match status" value="1"/>
</dbReference>
<comment type="pathway">
    <text evidence="9">Amino-acid biosynthesis; L-lysine biosynthesis via DAP pathway; (S)-tetrahydrodipicolinate from L-aspartate: step 4/4.</text>
</comment>
<evidence type="ECO:0000256" key="1">
    <source>
        <dbReference type="ARBA" id="ARBA00006642"/>
    </source>
</evidence>
<protein>
    <recommendedName>
        <fullName evidence="9 10">4-hydroxy-tetrahydrodipicolinate reductase</fullName>
        <shortName evidence="9">HTPA reductase</shortName>
        <ecNumber evidence="9 10">1.17.1.8</ecNumber>
    </recommendedName>
</protein>
<keyword evidence="8 9" id="KW-0457">Lysine biosynthesis</keyword>
<evidence type="ECO:0000313" key="13">
    <source>
        <dbReference type="EMBL" id="CDZ24203.1"/>
    </source>
</evidence>
<dbReference type="KEGG" id="ccel:CCDG5_1086"/>
<feature type="binding site" evidence="9">
    <location>
        <begin position="8"/>
        <end position="13"/>
    </location>
    <ligand>
        <name>NAD(+)</name>
        <dbReference type="ChEBI" id="CHEBI:57540"/>
    </ligand>
</feature>
<dbReference type="EMBL" id="LM995447">
    <property type="protein sequence ID" value="CDZ24203.1"/>
    <property type="molecule type" value="Genomic_DNA"/>
</dbReference>
<dbReference type="GO" id="GO:0009089">
    <property type="term" value="P:lysine biosynthetic process via diaminopimelate"/>
    <property type="evidence" value="ECO:0007669"/>
    <property type="project" value="UniProtKB-UniRule"/>
</dbReference>
<dbReference type="OrthoDB" id="9790352at2"/>
<organism evidence="13 14">
    <name type="scientific">[Clostridium] cellulosi</name>
    <dbReference type="NCBI Taxonomy" id="29343"/>
    <lineage>
        <taxon>Bacteria</taxon>
        <taxon>Bacillati</taxon>
        <taxon>Bacillota</taxon>
        <taxon>Clostridia</taxon>
        <taxon>Eubacteriales</taxon>
        <taxon>Oscillospiraceae</taxon>
        <taxon>Oscillospiraceae incertae sedis</taxon>
    </lineage>
</organism>
<evidence type="ECO:0000256" key="5">
    <source>
        <dbReference type="ARBA" id="ARBA00022915"/>
    </source>
</evidence>
<feature type="domain" description="Dihydrodipicolinate reductase N-terminal" evidence="11">
    <location>
        <begin position="2"/>
        <end position="112"/>
    </location>
</feature>
<evidence type="ECO:0000313" key="14">
    <source>
        <dbReference type="Proteomes" id="UP000032431"/>
    </source>
</evidence>
<feature type="active site" description="Proton donor/acceptor" evidence="9">
    <location>
        <position position="142"/>
    </location>
</feature>
<dbReference type="EC" id="1.17.1.8" evidence="9 10"/>
<dbReference type="Pfam" id="PF01113">
    <property type="entry name" value="DapB_N"/>
    <property type="match status" value="1"/>
</dbReference>
<dbReference type="Pfam" id="PF05173">
    <property type="entry name" value="DapB_C"/>
    <property type="match status" value="1"/>
</dbReference>
<dbReference type="SUPFAM" id="SSF51735">
    <property type="entry name" value="NAD(P)-binding Rossmann-fold domains"/>
    <property type="match status" value="1"/>
</dbReference>
<evidence type="ECO:0000256" key="3">
    <source>
        <dbReference type="ARBA" id="ARBA00022605"/>
    </source>
</evidence>
<dbReference type="PATRIC" id="fig|29343.3.peg.1145"/>
<sequence>MVRIILSGCNGKMGHVVSNVVSERDDCQIVAGFDIDSDIKEPFPVVSDPDHFDGKADVIIDFSHPSFLSKLLSFAKKNKIPAVIATTGMTDEQIEAIKEASKEIPIFFSANMSLGVNLILNLAKKAAAVLSPDFDIEIIEKHHNQKIDAPSGTALMIADSISSVLEHKPEYIFDRHFSREKRSKDEIGIHSIRGGTIVGEHDILFAGKDEVIEIKHTAMSKQIFAVGAVNAAIFLTKSKPGLYNMSDLVASIGG</sequence>
<dbReference type="SUPFAM" id="SSF55347">
    <property type="entry name" value="Glyceraldehyde-3-phosphate dehydrogenase-like, C-terminal domain"/>
    <property type="match status" value="1"/>
</dbReference>
<dbReference type="GO" id="GO:0019877">
    <property type="term" value="P:diaminopimelate biosynthetic process"/>
    <property type="evidence" value="ECO:0007669"/>
    <property type="project" value="UniProtKB-UniRule"/>
</dbReference>
<name>A0A078KP13_9FIRM</name>
<comment type="subunit">
    <text evidence="9">Homotetramer.</text>
</comment>
<gene>
    <name evidence="9 13" type="primary">dapB</name>
    <name evidence="13" type="ORF">CCDG5_1086</name>
</gene>
<dbReference type="InterPro" id="IPR022663">
    <property type="entry name" value="DapB_C"/>
</dbReference>
<dbReference type="PANTHER" id="PTHR20836">
    <property type="entry name" value="DIHYDRODIPICOLINATE REDUCTASE"/>
    <property type="match status" value="1"/>
</dbReference>
<evidence type="ECO:0000256" key="2">
    <source>
        <dbReference type="ARBA" id="ARBA00022490"/>
    </source>
</evidence>
<evidence type="ECO:0000259" key="12">
    <source>
        <dbReference type="Pfam" id="PF05173"/>
    </source>
</evidence>
<feature type="active site" description="Proton donor" evidence="9">
    <location>
        <position position="146"/>
    </location>
</feature>
<comment type="function">
    <text evidence="9">Catalyzes the conversion of 4-hydroxy-tetrahydrodipicolinate (HTPA) to tetrahydrodipicolinate.</text>
</comment>
<feature type="binding site" evidence="9">
    <location>
        <begin position="109"/>
        <end position="112"/>
    </location>
    <ligand>
        <name>NAD(+)</name>
        <dbReference type="ChEBI" id="CHEBI:57540"/>
    </ligand>
</feature>
<comment type="similarity">
    <text evidence="1 9">Belongs to the DapB family.</text>
</comment>
<feature type="binding site" evidence="9">
    <location>
        <begin position="85"/>
        <end position="87"/>
    </location>
    <ligand>
        <name>NAD(+)</name>
        <dbReference type="ChEBI" id="CHEBI:57540"/>
    </ligand>
</feature>
<dbReference type="InterPro" id="IPR036291">
    <property type="entry name" value="NAD(P)-bd_dom_sf"/>
</dbReference>
<dbReference type="GO" id="GO:0050661">
    <property type="term" value="F:NADP binding"/>
    <property type="evidence" value="ECO:0007669"/>
    <property type="project" value="UniProtKB-UniRule"/>
</dbReference>
<comment type="subcellular location">
    <subcellularLocation>
        <location evidence="9">Cytoplasm</location>
    </subcellularLocation>
</comment>
<dbReference type="UniPathway" id="UPA00034">
    <property type="reaction ID" value="UER00018"/>
</dbReference>
<dbReference type="Proteomes" id="UP000032431">
    <property type="component" value="Chromosome I"/>
</dbReference>
<dbReference type="PIRSF" id="PIRSF000161">
    <property type="entry name" value="DHPR"/>
    <property type="match status" value="1"/>
</dbReference>
<feature type="binding site" evidence="9">
    <location>
        <position position="143"/>
    </location>
    <ligand>
        <name>(S)-2,3,4,5-tetrahydrodipicolinate</name>
        <dbReference type="ChEBI" id="CHEBI:16845"/>
    </ligand>
</feature>
<comment type="caution">
    <text evidence="9">Lacks conserved residue(s) required for the propagation of feature annotation.</text>
</comment>
<feature type="domain" description="Dihydrodipicolinate reductase C-terminal" evidence="12">
    <location>
        <begin position="115"/>
        <end position="248"/>
    </location>
</feature>
<dbReference type="NCBIfam" id="TIGR00036">
    <property type="entry name" value="dapB"/>
    <property type="match status" value="1"/>
</dbReference>
<evidence type="ECO:0000256" key="7">
    <source>
        <dbReference type="ARBA" id="ARBA00023027"/>
    </source>
</evidence>
<keyword evidence="7 9" id="KW-0520">NAD</keyword>
<evidence type="ECO:0000256" key="10">
    <source>
        <dbReference type="NCBIfam" id="TIGR00036"/>
    </source>
</evidence>
<dbReference type="GO" id="GO:0051287">
    <property type="term" value="F:NAD binding"/>
    <property type="evidence" value="ECO:0007669"/>
    <property type="project" value="UniProtKB-UniRule"/>
</dbReference>
<dbReference type="GO" id="GO:0005829">
    <property type="term" value="C:cytosol"/>
    <property type="evidence" value="ECO:0007669"/>
    <property type="project" value="TreeGrafter"/>
</dbReference>
<evidence type="ECO:0000256" key="6">
    <source>
        <dbReference type="ARBA" id="ARBA00023002"/>
    </source>
</evidence>
<keyword evidence="4 9" id="KW-0521">NADP</keyword>
<dbReference type="PROSITE" id="PS01298">
    <property type="entry name" value="DAPB"/>
    <property type="match status" value="1"/>
</dbReference>
<dbReference type="HAMAP" id="MF_00102">
    <property type="entry name" value="DapB"/>
    <property type="match status" value="1"/>
</dbReference>
<feature type="binding site" evidence="9">
    <location>
        <position position="34"/>
    </location>
    <ligand>
        <name>NAD(+)</name>
        <dbReference type="ChEBI" id="CHEBI:57540"/>
    </ligand>
</feature>
<dbReference type="Gene3D" id="3.40.50.720">
    <property type="entry name" value="NAD(P)-binding Rossmann-like Domain"/>
    <property type="match status" value="1"/>
</dbReference>
<evidence type="ECO:0000256" key="9">
    <source>
        <dbReference type="HAMAP-Rule" id="MF_00102"/>
    </source>
</evidence>
<dbReference type="AlphaFoldDB" id="A0A078KP13"/>
<comment type="catalytic activity">
    <reaction evidence="9">
        <text>(S)-2,3,4,5-tetrahydrodipicolinate + NADP(+) + H2O = (2S,4S)-4-hydroxy-2,3,4,5-tetrahydrodipicolinate + NADPH + H(+)</text>
        <dbReference type="Rhea" id="RHEA:35331"/>
        <dbReference type="ChEBI" id="CHEBI:15377"/>
        <dbReference type="ChEBI" id="CHEBI:15378"/>
        <dbReference type="ChEBI" id="CHEBI:16845"/>
        <dbReference type="ChEBI" id="CHEBI:57783"/>
        <dbReference type="ChEBI" id="CHEBI:58349"/>
        <dbReference type="ChEBI" id="CHEBI:67139"/>
        <dbReference type="EC" id="1.17.1.8"/>
    </reaction>
</comment>
<keyword evidence="3 9" id="KW-0028">Amino-acid biosynthesis</keyword>
<reference evidence="14" key="1">
    <citation type="submission" date="2014-07" db="EMBL/GenBank/DDBJ databases">
        <authorList>
            <person name="Wibberg D."/>
        </authorList>
    </citation>
    <scope>NUCLEOTIDE SEQUENCE [LARGE SCALE GENOMIC DNA]</scope>
    <source>
        <strain evidence="14">DG5</strain>
    </source>
</reference>
<evidence type="ECO:0000256" key="8">
    <source>
        <dbReference type="ARBA" id="ARBA00023154"/>
    </source>
</evidence>
<feature type="binding site" evidence="9">
    <location>
        <begin position="152"/>
        <end position="153"/>
    </location>
    <ligand>
        <name>(S)-2,3,4,5-tetrahydrodipicolinate</name>
        <dbReference type="ChEBI" id="CHEBI:16845"/>
    </ligand>
</feature>
<comment type="caution">
    <text evidence="9">Was originally thought to be a dihydrodipicolinate reductase (DHDPR), catalyzing the conversion of dihydrodipicolinate to tetrahydrodipicolinate. However, it was shown in E.coli that the substrate of the enzymatic reaction is not dihydrodipicolinate (DHDP) but in fact (2S,4S)-4-hydroxy-2,3,4,5-tetrahydrodipicolinic acid (HTPA), the product released by the DapA-catalyzed reaction.</text>
</comment>
<keyword evidence="14" id="KW-1185">Reference proteome</keyword>
<dbReference type="InterPro" id="IPR022664">
    <property type="entry name" value="DapB_N_CS"/>
</dbReference>
<comment type="catalytic activity">
    <reaction evidence="9">
        <text>(S)-2,3,4,5-tetrahydrodipicolinate + NAD(+) + H2O = (2S,4S)-4-hydroxy-2,3,4,5-tetrahydrodipicolinate + NADH + H(+)</text>
        <dbReference type="Rhea" id="RHEA:35323"/>
        <dbReference type="ChEBI" id="CHEBI:15377"/>
        <dbReference type="ChEBI" id="CHEBI:15378"/>
        <dbReference type="ChEBI" id="CHEBI:16845"/>
        <dbReference type="ChEBI" id="CHEBI:57540"/>
        <dbReference type="ChEBI" id="CHEBI:57945"/>
        <dbReference type="ChEBI" id="CHEBI:67139"/>
        <dbReference type="EC" id="1.17.1.8"/>
    </reaction>
</comment>
<dbReference type="GO" id="GO:0016726">
    <property type="term" value="F:oxidoreductase activity, acting on CH or CH2 groups, NAD or NADP as acceptor"/>
    <property type="evidence" value="ECO:0007669"/>
    <property type="project" value="UniProtKB-UniRule"/>
</dbReference>
<dbReference type="HOGENOM" id="CLU_047479_2_2_9"/>
<dbReference type="PANTHER" id="PTHR20836:SF7">
    <property type="entry name" value="4-HYDROXY-TETRAHYDRODIPICOLINATE REDUCTASE"/>
    <property type="match status" value="1"/>
</dbReference>
<proteinExistence type="inferred from homology"/>
<dbReference type="InterPro" id="IPR000846">
    <property type="entry name" value="DapB_N"/>
</dbReference>
<keyword evidence="2 9" id="KW-0963">Cytoplasm</keyword>
<dbReference type="GO" id="GO:0008839">
    <property type="term" value="F:4-hydroxy-tetrahydrodipicolinate reductase"/>
    <property type="evidence" value="ECO:0007669"/>
    <property type="project" value="UniProtKB-UniRule"/>
</dbReference>
<dbReference type="FunFam" id="3.30.360.10:FF:000009">
    <property type="entry name" value="4-hydroxy-tetrahydrodipicolinate reductase"/>
    <property type="match status" value="1"/>
</dbReference>
<evidence type="ECO:0000259" key="11">
    <source>
        <dbReference type="Pfam" id="PF01113"/>
    </source>
</evidence>
<dbReference type="InterPro" id="IPR023940">
    <property type="entry name" value="DHDPR_bac"/>
</dbReference>
<keyword evidence="6 9" id="KW-0560">Oxidoreductase</keyword>
<accession>A0A078KP13</accession>
<evidence type="ECO:0000256" key="4">
    <source>
        <dbReference type="ARBA" id="ARBA00022857"/>
    </source>
</evidence>
<dbReference type="CDD" id="cd02274">
    <property type="entry name" value="DHDPR_N"/>
    <property type="match status" value="1"/>
</dbReference>